<comment type="caution">
    <text evidence="1">The sequence shown here is derived from an EMBL/GenBank/DDBJ whole genome shotgun (WGS) entry which is preliminary data.</text>
</comment>
<protein>
    <submittedName>
        <fullName evidence="1">Uncharacterized protein</fullName>
    </submittedName>
</protein>
<sequence length="123" mass="13938">MYRGMTKNGKEVKGYYCKVQNKHYIILGNAKVYSIVGIDSVSGNEFLEGFIEVDPESISQFVGIKDENNQDIYGSIPIDGKMSRGGDRIKLSCGGYIYTIEYQANKNVWDYKIEVIGNQMEEE</sequence>
<reference evidence="1" key="1">
    <citation type="journal article" date="2015" name="Nature">
        <title>Complex archaea that bridge the gap between prokaryotes and eukaryotes.</title>
        <authorList>
            <person name="Spang A."/>
            <person name="Saw J.H."/>
            <person name="Jorgensen S.L."/>
            <person name="Zaremba-Niedzwiedzka K."/>
            <person name="Martijn J."/>
            <person name="Lind A.E."/>
            <person name="van Eijk R."/>
            <person name="Schleper C."/>
            <person name="Guy L."/>
            <person name="Ettema T.J."/>
        </authorList>
    </citation>
    <scope>NUCLEOTIDE SEQUENCE</scope>
</reference>
<name>A0A0F9KL49_9ZZZZ</name>
<gene>
    <name evidence="1" type="ORF">LCGC14_1317050</name>
</gene>
<organism evidence="1">
    <name type="scientific">marine sediment metagenome</name>
    <dbReference type="NCBI Taxonomy" id="412755"/>
    <lineage>
        <taxon>unclassified sequences</taxon>
        <taxon>metagenomes</taxon>
        <taxon>ecological metagenomes</taxon>
    </lineage>
</organism>
<evidence type="ECO:0000313" key="1">
    <source>
        <dbReference type="EMBL" id="KKM82688.1"/>
    </source>
</evidence>
<proteinExistence type="predicted"/>
<dbReference type="SUPFAM" id="SSF159006">
    <property type="entry name" value="YopX-like"/>
    <property type="match status" value="1"/>
</dbReference>
<dbReference type="EMBL" id="LAZR01007823">
    <property type="protein sequence ID" value="KKM82688.1"/>
    <property type="molecule type" value="Genomic_DNA"/>
</dbReference>
<dbReference type="AlphaFoldDB" id="A0A0F9KL49"/>
<accession>A0A0F9KL49</accession>